<accession>A0ABP8U744</accession>
<keyword evidence="3" id="KW-1185">Reference proteome</keyword>
<reference evidence="3" key="1">
    <citation type="journal article" date="2019" name="Int. J. Syst. Evol. Microbiol.">
        <title>The Global Catalogue of Microorganisms (GCM) 10K type strain sequencing project: providing services to taxonomists for standard genome sequencing and annotation.</title>
        <authorList>
            <consortium name="The Broad Institute Genomics Platform"/>
            <consortium name="The Broad Institute Genome Sequencing Center for Infectious Disease"/>
            <person name="Wu L."/>
            <person name="Ma J."/>
        </authorList>
    </citation>
    <scope>NUCLEOTIDE SEQUENCE [LARGE SCALE GENOMIC DNA]</scope>
    <source>
        <strain evidence="3">JCM 17939</strain>
    </source>
</reference>
<dbReference type="EMBL" id="BAABHK010000003">
    <property type="protein sequence ID" value="GAA4625448.1"/>
    <property type="molecule type" value="Genomic_DNA"/>
</dbReference>
<name>A0ABP8U744_9ACTN</name>
<evidence type="ECO:0000313" key="3">
    <source>
        <dbReference type="Proteomes" id="UP001501442"/>
    </source>
</evidence>
<organism evidence="2 3">
    <name type="scientific">Actinoallomurus vinaceus</name>
    <dbReference type="NCBI Taxonomy" id="1080074"/>
    <lineage>
        <taxon>Bacteria</taxon>
        <taxon>Bacillati</taxon>
        <taxon>Actinomycetota</taxon>
        <taxon>Actinomycetes</taxon>
        <taxon>Streptosporangiales</taxon>
        <taxon>Thermomonosporaceae</taxon>
        <taxon>Actinoallomurus</taxon>
    </lineage>
</organism>
<sequence>MTAYPPSPGTLRPPTEPPTGPPGSPAQRPNPEYAELYAAYERAYASAHTLEAALDPPVRTAGEAWVGPAARTWQQQLETERGQLKKAAAQILWDIYGALSKVPPYIPK</sequence>
<gene>
    <name evidence="2" type="ORF">GCM10023196_029610</name>
</gene>
<feature type="region of interest" description="Disordered" evidence="1">
    <location>
        <begin position="1"/>
        <end position="30"/>
    </location>
</feature>
<evidence type="ECO:0000313" key="2">
    <source>
        <dbReference type="EMBL" id="GAA4625448.1"/>
    </source>
</evidence>
<comment type="caution">
    <text evidence="2">The sequence shown here is derived from an EMBL/GenBank/DDBJ whole genome shotgun (WGS) entry which is preliminary data.</text>
</comment>
<dbReference type="RefSeq" id="WP_345431322.1">
    <property type="nucleotide sequence ID" value="NZ_BAABHK010000003.1"/>
</dbReference>
<protein>
    <submittedName>
        <fullName evidence="2">Uncharacterized protein</fullName>
    </submittedName>
</protein>
<dbReference type="Proteomes" id="UP001501442">
    <property type="component" value="Unassembled WGS sequence"/>
</dbReference>
<evidence type="ECO:0000256" key="1">
    <source>
        <dbReference type="SAM" id="MobiDB-lite"/>
    </source>
</evidence>
<feature type="compositionally biased region" description="Pro residues" evidence="1">
    <location>
        <begin position="14"/>
        <end position="24"/>
    </location>
</feature>
<proteinExistence type="predicted"/>